<accession>A0A942Y9N0</accession>
<dbReference type="PANTHER" id="PTHR33164">
    <property type="entry name" value="TRANSCRIPTIONAL REGULATOR, MARR FAMILY"/>
    <property type="match status" value="1"/>
</dbReference>
<dbReference type="InterPro" id="IPR039422">
    <property type="entry name" value="MarR/SlyA-like"/>
</dbReference>
<dbReference type="SMART" id="SM00347">
    <property type="entry name" value="HTH_MARR"/>
    <property type="match status" value="1"/>
</dbReference>
<name>A0A942Y9N0_9BACI</name>
<dbReference type="GO" id="GO:0003677">
    <property type="term" value="F:DNA binding"/>
    <property type="evidence" value="ECO:0007669"/>
    <property type="project" value="UniProtKB-KW"/>
</dbReference>
<sequence length="162" mass="17657">MGDDSKDRAGSGDLDVIAALTRMEAADAALRHRLRDRLHVSGGDVVVLQFIGRAETGGRDVRVADLVRHLGLSSPAVTATTQRLERAGHLERAPHPNDRRSRVLRLTADTRAAFTAALDHTNEQLHELLSSFSDDERARFVSIIERVTQALDDGAPPPPAEQ</sequence>
<dbReference type="PRINTS" id="PR00598">
    <property type="entry name" value="HTHMARR"/>
</dbReference>
<dbReference type="SUPFAM" id="SSF46785">
    <property type="entry name" value="Winged helix' DNA-binding domain"/>
    <property type="match status" value="1"/>
</dbReference>
<protein>
    <submittedName>
        <fullName evidence="3">MarR family transcriptional regulator</fullName>
    </submittedName>
</protein>
<keyword evidence="1" id="KW-0238">DNA-binding</keyword>
<dbReference type="PROSITE" id="PS50995">
    <property type="entry name" value="HTH_MARR_2"/>
    <property type="match status" value="1"/>
</dbReference>
<dbReference type="InterPro" id="IPR036388">
    <property type="entry name" value="WH-like_DNA-bd_sf"/>
</dbReference>
<dbReference type="Gene3D" id="1.10.10.10">
    <property type="entry name" value="Winged helix-like DNA-binding domain superfamily/Winged helix DNA-binding domain"/>
    <property type="match status" value="1"/>
</dbReference>
<evidence type="ECO:0000256" key="1">
    <source>
        <dbReference type="ARBA" id="ARBA00023125"/>
    </source>
</evidence>
<dbReference type="AlphaFoldDB" id="A0A942Y9N0"/>
<dbReference type="PANTHER" id="PTHR33164:SF43">
    <property type="entry name" value="HTH-TYPE TRANSCRIPTIONAL REPRESSOR YETL"/>
    <property type="match status" value="1"/>
</dbReference>
<evidence type="ECO:0000259" key="2">
    <source>
        <dbReference type="PROSITE" id="PS50995"/>
    </source>
</evidence>
<dbReference type="GO" id="GO:0003700">
    <property type="term" value="F:DNA-binding transcription factor activity"/>
    <property type="evidence" value="ECO:0007669"/>
    <property type="project" value="InterPro"/>
</dbReference>
<dbReference type="Pfam" id="PF12802">
    <property type="entry name" value="MarR_2"/>
    <property type="match status" value="1"/>
</dbReference>
<dbReference type="InterPro" id="IPR000835">
    <property type="entry name" value="HTH_MarR-typ"/>
</dbReference>
<proteinExistence type="predicted"/>
<gene>
    <name evidence="3" type="ORF">KHB02_13880</name>
</gene>
<evidence type="ECO:0000313" key="3">
    <source>
        <dbReference type="EMBL" id="MBS4182483.1"/>
    </source>
</evidence>
<comment type="caution">
    <text evidence="3">The sequence shown here is derived from an EMBL/GenBank/DDBJ whole genome shotgun (WGS) entry which is preliminary data.</text>
</comment>
<dbReference type="GO" id="GO:0006950">
    <property type="term" value="P:response to stress"/>
    <property type="evidence" value="ECO:0007669"/>
    <property type="project" value="TreeGrafter"/>
</dbReference>
<reference evidence="3" key="1">
    <citation type="submission" date="2021-05" db="EMBL/GenBank/DDBJ databases">
        <title>Novel Bacillus species.</title>
        <authorList>
            <person name="Liu G."/>
        </authorList>
    </citation>
    <scope>NUCLEOTIDE SEQUENCE</scope>
    <source>
        <strain evidence="3">FJAT-50051</strain>
    </source>
</reference>
<dbReference type="EMBL" id="JAGYPE010000002">
    <property type="protein sequence ID" value="MBS4182483.1"/>
    <property type="molecule type" value="Genomic_DNA"/>
</dbReference>
<dbReference type="InterPro" id="IPR036390">
    <property type="entry name" value="WH_DNA-bd_sf"/>
</dbReference>
<feature type="domain" description="HTH marR-type" evidence="2">
    <location>
        <begin position="13"/>
        <end position="149"/>
    </location>
</feature>
<organism evidence="3">
    <name type="scientific">Neobacillus citreus</name>
    <dbReference type="NCBI Taxonomy" id="2833578"/>
    <lineage>
        <taxon>Bacteria</taxon>
        <taxon>Bacillati</taxon>
        <taxon>Bacillota</taxon>
        <taxon>Bacilli</taxon>
        <taxon>Bacillales</taxon>
        <taxon>Bacillaceae</taxon>
        <taxon>Neobacillus</taxon>
    </lineage>
</organism>